<evidence type="ECO:0008006" key="10">
    <source>
        <dbReference type="Google" id="ProtNLM"/>
    </source>
</evidence>
<evidence type="ECO:0000256" key="2">
    <source>
        <dbReference type="ARBA" id="ARBA00022448"/>
    </source>
</evidence>
<feature type="transmembrane region" description="Helical" evidence="7">
    <location>
        <begin position="335"/>
        <end position="356"/>
    </location>
</feature>
<dbReference type="PANTHER" id="PTHR23505:SF3">
    <property type="entry name" value="PROTEIN SPINSTER HOMOLOG 3"/>
    <property type="match status" value="1"/>
</dbReference>
<keyword evidence="3 7" id="KW-0812">Transmembrane</keyword>
<dbReference type="InterPro" id="IPR036259">
    <property type="entry name" value="MFS_trans_sf"/>
</dbReference>
<evidence type="ECO:0000256" key="5">
    <source>
        <dbReference type="ARBA" id="ARBA00023136"/>
    </source>
</evidence>
<dbReference type="AlphaFoldDB" id="A0A6I8NJL8"/>
<reference evidence="8 9" key="1">
    <citation type="journal article" date="2008" name="Nature">
        <title>Genome analysis of the platypus reveals unique signatures of evolution.</title>
        <authorList>
            <person name="Warren W.C."/>
            <person name="Hillier L.W."/>
            <person name="Marshall Graves J.A."/>
            <person name="Birney E."/>
            <person name="Ponting C.P."/>
            <person name="Grutzner F."/>
            <person name="Belov K."/>
            <person name="Miller W."/>
            <person name="Clarke L."/>
            <person name="Chinwalla A.T."/>
            <person name="Yang S.P."/>
            <person name="Heger A."/>
            <person name="Locke D.P."/>
            <person name="Miethke P."/>
            <person name="Waters P.D."/>
            <person name="Veyrunes F."/>
            <person name="Fulton L."/>
            <person name="Fulton B."/>
            <person name="Graves T."/>
            <person name="Wallis J."/>
            <person name="Puente X.S."/>
            <person name="Lopez-Otin C."/>
            <person name="Ordonez G.R."/>
            <person name="Eichler E.E."/>
            <person name="Chen L."/>
            <person name="Cheng Z."/>
            <person name="Deakin J.E."/>
            <person name="Alsop A."/>
            <person name="Thompson K."/>
            <person name="Kirby P."/>
            <person name="Papenfuss A.T."/>
            <person name="Wakefield M.J."/>
            <person name="Olender T."/>
            <person name="Lancet D."/>
            <person name="Huttley G.A."/>
            <person name="Smit A.F."/>
            <person name="Pask A."/>
            <person name="Temple-Smith P."/>
            <person name="Batzer M.A."/>
            <person name="Walker J.A."/>
            <person name="Konkel M.K."/>
            <person name="Harris R.S."/>
            <person name="Whittington C.M."/>
            <person name="Wong E.S."/>
            <person name="Gemmell N.J."/>
            <person name="Buschiazzo E."/>
            <person name="Vargas Jentzsch I.M."/>
            <person name="Merkel A."/>
            <person name="Schmitz J."/>
            <person name="Zemann A."/>
            <person name="Churakov G."/>
            <person name="Kriegs J.O."/>
            <person name="Brosius J."/>
            <person name="Murchison E.P."/>
            <person name="Sachidanandam R."/>
            <person name="Smith C."/>
            <person name="Hannon G.J."/>
            <person name="Tsend-Ayush E."/>
            <person name="McMillan D."/>
            <person name="Attenborough R."/>
            <person name="Rens W."/>
            <person name="Ferguson-Smith M."/>
            <person name="Lefevre C.M."/>
            <person name="Sharp J.A."/>
            <person name="Nicholas K.R."/>
            <person name="Ray D.A."/>
            <person name="Kube M."/>
            <person name="Reinhardt R."/>
            <person name="Pringle T.H."/>
            <person name="Taylor J."/>
            <person name="Jones R.C."/>
            <person name="Nixon B."/>
            <person name="Dacheux J.L."/>
            <person name="Niwa H."/>
            <person name="Sekita Y."/>
            <person name="Huang X."/>
            <person name="Stark A."/>
            <person name="Kheradpour P."/>
            <person name="Kellis M."/>
            <person name="Flicek P."/>
            <person name="Chen Y."/>
            <person name="Webber C."/>
            <person name="Hardison R."/>
            <person name="Nelson J."/>
            <person name="Hallsworth-Pepin K."/>
            <person name="Delehaunty K."/>
            <person name="Markovic C."/>
            <person name="Minx P."/>
            <person name="Feng Y."/>
            <person name="Kremitzki C."/>
            <person name="Mitreva M."/>
            <person name="Glasscock J."/>
            <person name="Wylie T."/>
            <person name="Wohldmann P."/>
            <person name="Thiru P."/>
            <person name="Nhan M.N."/>
            <person name="Pohl C.S."/>
            <person name="Smith S.M."/>
            <person name="Hou S."/>
            <person name="Nefedov M."/>
            <person name="de Jong P.J."/>
            <person name="Renfree M.B."/>
            <person name="Mardis E.R."/>
            <person name="Wilson R.K."/>
        </authorList>
    </citation>
    <scope>NUCLEOTIDE SEQUENCE [LARGE SCALE GENOMIC DNA]</scope>
    <source>
        <strain evidence="8 9">Glennie</strain>
    </source>
</reference>
<feature type="transmembrane region" description="Helical" evidence="7">
    <location>
        <begin position="188"/>
        <end position="208"/>
    </location>
</feature>
<evidence type="ECO:0000256" key="1">
    <source>
        <dbReference type="ARBA" id="ARBA00004141"/>
    </source>
</evidence>
<dbReference type="Ensembl" id="ENSOANT00000070807.1">
    <property type="protein sequence ID" value="ENSOANP00000040909.1"/>
    <property type="gene ID" value="ENSOANG00000001961.3"/>
</dbReference>
<feature type="transmembrane region" description="Helical" evidence="7">
    <location>
        <begin position="270"/>
        <end position="291"/>
    </location>
</feature>
<evidence type="ECO:0000256" key="4">
    <source>
        <dbReference type="ARBA" id="ARBA00022989"/>
    </source>
</evidence>
<evidence type="ECO:0000256" key="6">
    <source>
        <dbReference type="ARBA" id="ARBA00024338"/>
    </source>
</evidence>
<dbReference type="Gene3D" id="1.20.1250.20">
    <property type="entry name" value="MFS general substrate transporter like domains"/>
    <property type="match status" value="2"/>
</dbReference>
<reference evidence="8" key="3">
    <citation type="submission" date="2025-09" db="UniProtKB">
        <authorList>
            <consortium name="Ensembl"/>
        </authorList>
    </citation>
    <scope>IDENTIFICATION</scope>
    <source>
        <strain evidence="8">Glennie</strain>
    </source>
</reference>
<sequence>MFLALAGGSISRGPQLRVSPWRAGVLLDIQKYFRISDKNAGSLQTVFICSLLVAAPLFGFLGDRYNRKRILSCGIVLWSCASLAGSFVSECVRPRGLTATRPSLDLEPCALSSWPGGEVGEDGGRGHAGEPRALSAQIMPSLEVVALVLLLLVVPDPPRGAAEKRRASGPSHSSWAQDVKYLGHNRSFIWSSLGVTAMGFVSGALGFWGPRFLYQARLFLGLEPPCLQTHCDSSDSLIFGGLAIGTGIVGVILGAQVARYFRKFSPKADSLLCAMSLLAAAPCLLLTIFFASKSIVVTYICLGLGELLLSFNWAVVTDILLAVVEASRRGTAEALQISVCHLLGDAGSPYLVGLISSAIQKHQSDSFLGAVRSLQYSFIICVFVTALGGGCFFLTALHVEADQRAARDGLDSGSCPRTLVVGRKIRPLSNIRIRPHPQFLRNCRGSAFHPELPIWLVLWPWAPHFPHPSHREIGPSTGVRGW</sequence>
<dbReference type="InParanoid" id="A0A6I8NJL8"/>
<dbReference type="PANTHER" id="PTHR23505">
    <property type="entry name" value="SPINSTER"/>
    <property type="match status" value="1"/>
</dbReference>
<feature type="transmembrane region" description="Helical" evidence="7">
    <location>
        <begin position="297"/>
        <end position="323"/>
    </location>
</feature>
<protein>
    <recommendedName>
        <fullName evidence="10">Major facilitator superfamily (MFS) profile domain-containing protein</fullName>
    </recommendedName>
</protein>
<keyword evidence="5 7" id="KW-0472">Membrane</keyword>
<evidence type="ECO:0000256" key="3">
    <source>
        <dbReference type="ARBA" id="ARBA00022692"/>
    </source>
</evidence>
<dbReference type="CDD" id="cd17328">
    <property type="entry name" value="MFS_spinster_like"/>
    <property type="match status" value="1"/>
</dbReference>
<dbReference type="Bgee" id="ENSOANG00000001961">
    <property type="expression patterns" value="Expressed in ovary and 4 other cell types or tissues"/>
</dbReference>
<evidence type="ECO:0000313" key="9">
    <source>
        <dbReference type="Proteomes" id="UP000002279"/>
    </source>
</evidence>
<feature type="transmembrane region" description="Helical" evidence="7">
    <location>
        <begin position="376"/>
        <end position="397"/>
    </location>
</feature>
<dbReference type="Proteomes" id="UP000002279">
    <property type="component" value="Chromosome 17"/>
</dbReference>
<keyword evidence="2" id="KW-0813">Transport</keyword>
<feature type="transmembrane region" description="Helical" evidence="7">
    <location>
        <begin position="41"/>
        <end position="61"/>
    </location>
</feature>
<dbReference type="InterPro" id="IPR044770">
    <property type="entry name" value="MFS_spinster-like"/>
</dbReference>
<feature type="transmembrane region" description="Helical" evidence="7">
    <location>
        <begin position="237"/>
        <end position="258"/>
    </location>
</feature>
<dbReference type="Pfam" id="PF07690">
    <property type="entry name" value="MFS_1"/>
    <property type="match status" value="1"/>
</dbReference>
<dbReference type="GO" id="GO:0022857">
    <property type="term" value="F:transmembrane transporter activity"/>
    <property type="evidence" value="ECO:0000318"/>
    <property type="project" value="GO_Central"/>
</dbReference>
<dbReference type="SUPFAM" id="SSF103473">
    <property type="entry name" value="MFS general substrate transporter"/>
    <property type="match status" value="2"/>
</dbReference>
<dbReference type="InterPro" id="IPR011701">
    <property type="entry name" value="MFS"/>
</dbReference>
<reference evidence="8" key="2">
    <citation type="submission" date="2025-08" db="UniProtKB">
        <authorList>
            <consortium name="Ensembl"/>
        </authorList>
    </citation>
    <scope>IDENTIFICATION</scope>
    <source>
        <strain evidence="8">Glennie</strain>
    </source>
</reference>
<dbReference type="GeneTree" id="ENSGT00390000005976"/>
<evidence type="ECO:0000313" key="8">
    <source>
        <dbReference type="Ensembl" id="ENSOANP00000040909.1"/>
    </source>
</evidence>
<keyword evidence="9" id="KW-1185">Reference proteome</keyword>
<comment type="subcellular location">
    <subcellularLocation>
        <location evidence="1">Membrane</location>
        <topology evidence="1">Multi-pass membrane protein</topology>
    </subcellularLocation>
</comment>
<keyword evidence="4 7" id="KW-1133">Transmembrane helix</keyword>
<accession>A0A6I8NJL8</accession>
<comment type="similarity">
    <text evidence="6">Belongs to the major facilitator superfamily. Spinster (TC 2.A.1.49) family.</text>
</comment>
<evidence type="ECO:0000256" key="7">
    <source>
        <dbReference type="SAM" id="Phobius"/>
    </source>
</evidence>
<proteinExistence type="inferred from homology"/>
<name>A0A6I8NJL8_ORNAN</name>
<gene>
    <name evidence="8" type="primary">SPNS3</name>
</gene>
<dbReference type="GO" id="GO:0016020">
    <property type="term" value="C:membrane"/>
    <property type="evidence" value="ECO:0000318"/>
    <property type="project" value="GO_Central"/>
</dbReference>
<organism evidence="8 9">
    <name type="scientific">Ornithorhynchus anatinus</name>
    <name type="common">Duckbill platypus</name>
    <dbReference type="NCBI Taxonomy" id="9258"/>
    <lineage>
        <taxon>Eukaryota</taxon>
        <taxon>Metazoa</taxon>
        <taxon>Chordata</taxon>
        <taxon>Craniata</taxon>
        <taxon>Vertebrata</taxon>
        <taxon>Euteleostomi</taxon>
        <taxon>Mammalia</taxon>
        <taxon>Monotremata</taxon>
        <taxon>Ornithorhynchidae</taxon>
        <taxon>Ornithorhynchus</taxon>
    </lineage>
</organism>